<feature type="domain" description="HTH luxR-type" evidence="6">
    <location>
        <begin position="1017"/>
        <end position="1082"/>
    </location>
</feature>
<dbReference type="Gene3D" id="3.40.50.300">
    <property type="entry name" value="P-loop containing nucleotide triphosphate hydrolases"/>
    <property type="match status" value="1"/>
</dbReference>
<dbReference type="CDD" id="cd06170">
    <property type="entry name" value="LuxR_C_like"/>
    <property type="match status" value="1"/>
</dbReference>
<keyword evidence="2 3" id="KW-0067">ATP-binding</keyword>
<evidence type="ECO:0000256" key="4">
    <source>
        <dbReference type="SAM" id="MobiDB-lite"/>
    </source>
</evidence>
<feature type="domain" description="Protein kinase" evidence="5">
    <location>
        <begin position="26"/>
        <end position="290"/>
    </location>
</feature>
<evidence type="ECO:0000313" key="8">
    <source>
        <dbReference type="Proteomes" id="UP001601992"/>
    </source>
</evidence>
<name>A0ABW6S9G6_9NOCA</name>
<dbReference type="GO" id="GO:0016301">
    <property type="term" value="F:kinase activity"/>
    <property type="evidence" value="ECO:0007669"/>
    <property type="project" value="UniProtKB-KW"/>
</dbReference>
<protein>
    <submittedName>
        <fullName evidence="7">Protein kinase</fullName>
    </submittedName>
</protein>
<keyword evidence="8" id="KW-1185">Reference proteome</keyword>
<dbReference type="InterPro" id="IPR011009">
    <property type="entry name" value="Kinase-like_dom_sf"/>
</dbReference>
<dbReference type="PANTHER" id="PTHR47691:SF3">
    <property type="entry name" value="HTH-TYPE TRANSCRIPTIONAL REGULATOR RV0890C-RELATED"/>
    <property type="match status" value="1"/>
</dbReference>
<dbReference type="PROSITE" id="PS50043">
    <property type="entry name" value="HTH_LUXR_2"/>
    <property type="match status" value="1"/>
</dbReference>
<dbReference type="RefSeq" id="WP_040822019.1">
    <property type="nucleotide sequence ID" value="NZ_JBIAQY010000016.1"/>
</dbReference>
<evidence type="ECO:0000256" key="1">
    <source>
        <dbReference type="ARBA" id="ARBA00022741"/>
    </source>
</evidence>
<organism evidence="7 8">
    <name type="scientific">Nocardia jiangxiensis</name>
    <dbReference type="NCBI Taxonomy" id="282685"/>
    <lineage>
        <taxon>Bacteria</taxon>
        <taxon>Bacillati</taxon>
        <taxon>Actinomycetota</taxon>
        <taxon>Actinomycetes</taxon>
        <taxon>Mycobacteriales</taxon>
        <taxon>Nocardiaceae</taxon>
        <taxon>Nocardia</taxon>
    </lineage>
</organism>
<dbReference type="PRINTS" id="PR00364">
    <property type="entry name" value="DISEASERSIST"/>
</dbReference>
<proteinExistence type="predicted"/>
<evidence type="ECO:0000256" key="2">
    <source>
        <dbReference type="ARBA" id="ARBA00022840"/>
    </source>
</evidence>
<dbReference type="InterPro" id="IPR000719">
    <property type="entry name" value="Prot_kinase_dom"/>
</dbReference>
<dbReference type="InterPro" id="IPR011990">
    <property type="entry name" value="TPR-like_helical_dom_sf"/>
</dbReference>
<dbReference type="PROSITE" id="PS50011">
    <property type="entry name" value="PROTEIN_KINASE_DOM"/>
    <property type="match status" value="1"/>
</dbReference>
<dbReference type="Gene3D" id="1.25.40.10">
    <property type="entry name" value="Tetratricopeptide repeat domain"/>
    <property type="match status" value="1"/>
</dbReference>
<keyword evidence="7" id="KW-0808">Transferase</keyword>
<dbReference type="SMART" id="SM00421">
    <property type="entry name" value="HTH_LUXR"/>
    <property type="match status" value="1"/>
</dbReference>
<keyword evidence="7" id="KW-0418">Kinase</keyword>
<dbReference type="Pfam" id="PF25872">
    <property type="entry name" value="HTH_77"/>
    <property type="match status" value="1"/>
</dbReference>
<dbReference type="InterPro" id="IPR016032">
    <property type="entry name" value="Sig_transdc_resp-reg_C-effctor"/>
</dbReference>
<evidence type="ECO:0000259" key="6">
    <source>
        <dbReference type="PROSITE" id="PS50043"/>
    </source>
</evidence>
<dbReference type="Proteomes" id="UP001601992">
    <property type="component" value="Unassembled WGS sequence"/>
</dbReference>
<dbReference type="SUPFAM" id="SSF52540">
    <property type="entry name" value="P-loop containing nucleoside triphosphate hydrolases"/>
    <property type="match status" value="1"/>
</dbReference>
<dbReference type="Pfam" id="PF00069">
    <property type="entry name" value="Pkinase"/>
    <property type="match status" value="1"/>
</dbReference>
<dbReference type="SUPFAM" id="SSF46894">
    <property type="entry name" value="C-terminal effector domain of the bipartite response regulators"/>
    <property type="match status" value="1"/>
</dbReference>
<dbReference type="Gene3D" id="1.10.10.10">
    <property type="entry name" value="Winged helix-like DNA-binding domain superfamily/Winged helix DNA-binding domain"/>
    <property type="match status" value="1"/>
</dbReference>
<dbReference type="InterPro" id="IPR036388">
    <property type="entry name" value="WH-like_DNA-bd_sf"/>
</dbReference>
<dbReference type="PANTHER" id="PTHR47691">
    <property type="entry name" value="REGULATOR-RELATED"/>
    <property type="match status" value="1"/>
</dbReference>
<dbReference type="SUPFAM" id="SSF56112">
    <property type="entry name" value="Protein kinase-like (PK-like)"/>
    <property type="match status" value="1"/>
</dbReference>
<dbReference type="InterPro" id="IPR000792">
    <property type="entry name" value="Tscrpt_reg_LuxR_C"/>
</dbReference>
<evidence type="ECO:0000256" key="3">
    <source>
        <dbReference type="PROSITE-ProRule" id="PRU10141"/>
    </source>
</evidence>
<dbReference type="SMART" id="SM00220">
    <property type="entry name" value="S_TKc"/>
    <property type="match status" value="1"/>
</dbReference>
<dbReference type="Gene3D" id="1.10.510.10">
    <property type="entry name" value="Transferase(Phosphotransferase) domain 1"/>
    <property type="match status" value="1"/>
</dbReference>
<dbReference type="PROSITE" id="PS00107">
    <property type="entry name" value="PROTEIN_KINASE_ATP"/>
    <property type="match status" value="1"/>
</dbReference>
<feature type="region of interest" description="Disordered" evidence="4">
    <location>
        <begin position="301"/>
        <end position="320"/>
    </location>
</feature>
<dbReference type="SUPFAM" id="SSF48452">
    <property type="entry name" value="TPR-like"/>
    <property type="match status" value="1"/>
</dbReference>
<dbReference type="EMBL" id="JBIAQY010000016">
    <property type="protein sequence ID" value="MFF3572936.1"/>
    <property type="molecule type" value="Genomic_DNA"/>
</dbReference>
<dbReference type="Pfam" id="PF13401">
    <property type="entry name" value="AAA_22"/>
    <property type="match status" value="1"/>
</dbReference>
<dbReference type="InterPro" id="IPR058852">
    <property type="entry name" value="HTH_77"/>
</dbReference>
<feature type="binding site" evidence="3">
    <location>
        <position position="55"/>
    </location>
    <ligand>
        <name>ATP</name>
        <dbReference type="ChEBI" id="CHEBI:30616"/>
    </ligand>
</feature>
<reference evidence="7 8" key="1">
    <citation type="submission" date="2024-10" db="EMBL/GenBank/DDBJ databases">
        <title>The Natural Products Discovery Center: Release of the First 8490 Sequenced Strains for Exploring Actinobacteria Biosynthetic Diversity.</title>
        <authorList>
            <person name="Kalkreuter E."/>
            <person name="Kautsar S.A."/>
            <person name="Yang D."/>
            <person name="Bader C.D."/>
            <person name="Teijaro C.N."/>
            <person name="Fluegel L."/>
            <person name="Davis C.M."/>
            <person name="Simpson J.R."/>
            <person name="Lauterbach L."/>
            <person name="Steele A.D."/>
            <person name="Gui C."/>
            <person name="Meng S."/>
            <person name="Li G."/>
            <person name="Viehrig K."/>
            <person name="Ye F."/>
            <person name="Su P."/>
            <person name="Kiefer A.F."/>
            <person name="Nichols A."/>
            <person name="Cepeda A.J."/>
            <person name="Yan W."/>
            <person name="Fan B."/>
            <person name="Jiang Y."/>
            <person name="Adhikari A."/>
            <person name="Zheng C.-J."/>
            <person name="Schuster L."/>
            <person name="Cowan T.M."/>
            <person name="Smanski M.J."/>
            <person name="Chevrette M.G."/>
            <person name="De Carvalho L.P.S."/>
            <person name="Shen B."/>
        </authorList>
    </citation>
    <scope>NUCLEOTIDE SEQUENCE [LARGE SCALE GENOMIC DNA]</scope>
    <source>
        <strain evidence="7 8">NPDC002593</strain>
    </source>
</reference>
<dbReference type="InterPro" id="IPR027417">
    <property type="entry name" value="P-loop_NTPase"/>
</dbReference>
<keyword evidence="1 3" id="KW-0547">Nucleotide-binding</keyword>
<dbReference type="InterPro" id="IPR008271">
    <property type="entry name" value="Ser/Thr_kinase_AS"/>
</dbReference>
<comment type="caution">
    <text evidence="7">The sequence shown here is derived from an EMBL/GenBank/DDBJ whole genome shotgun (WGS) entry which is preliminary data.</text>
</comment>
<accession>A0ABW6S9G6</accession>
<sequence length="1084" mass="117637">MVESDPFQTQRDVGIDVITELTAAGFEDAEEIGRGGFGQVYRCTQLGVDRMVAVKVLTCGLEENRERFLREQRAMGRLTGHPNIVDVLEVGETARGLPYLVMPYYARGSLEARIRRDGPLPLPEVLHFGVKIAGALETAHRAGVLHRDIKPGNILLTDYGEPALTDFGIAHIDGGFRTETGTVTASPAFTAPEVLAGDATSRAADVYGLGATLFCASTGHAAFERRSGEQVVAQFLRILEQPVPDLRDRGMPDDVCAVIEAAMSRDPHDRPTAAELGEHLRQVERDHGFALDEMALRVEPGADRASPHASVPTVGHGIEGNSTGNLPLELTSFVDRRIQIAEVKSLLEGARLVTLTGIGGVGKTRLALRVAHKVKDDFADGGWLVELGDLRDATLLADVVAAALGLRNQSLRPMLEVLAERLAARAALVVLDNCEHLIDAVTKLADVLLRSCPQLRILATSREALGLGGEAVYAVPPLAIPDAPEKPTPRAAPRYDAVALFAERAAAAVPGFEITDGNRLSVARICAHLDGLPLAIELAAARLRTMSPEQILARLDDRYALLTRGSRGAPKRQQTLRWSIGWSYDLCTPIEQRLWNQLSVFAGGFELDAAEQVCSADLTEPELLDVLSALVDKSILIRGESDGTIRFRMYETVQEYGRDKATEGSGCLEYVRRHRDWVGRLAAAAHAQWVGPHQLQWVARLERELPNVRDALEFSLSESDGSALRIATDLYMFWTLRGRLSEGRRWYERALDRSPDAPAVDRAKARLAACTIAAMQGDIPGAADHVGQFQTLAEQTAEPLVRALLAHAETNCILGGGDGDLARAAPRLAAALEVYELTDDLRLQVDARISLGWAYALQGDMPRALACHETNVAITESAGETMLRAWGLWGMGFAVWRNGAPDRAAHLLQDSIRAAQLVADPLVPTACVEALAWIAIEQRQVQRAAVLLGAADMLSRIVGGVSFMFANLVVYHEESTRDSREILGESAFETAHRQGAAMSVDAAVGFALGERSEDAPVPVQAVKLTKRERQVADLVARGLTNRAIATQLVISQRTAEGHVEHIRTKLGFTSRAQIARWVAEQPES</sequence>
<dbReference type="Pfam" id="PF00196">
    <property type="entry name" value="GerE"/>
    <property type="match status" value="1"/>
</dbReference>
<evidence type="ECO:0000259" key="5">
    <source>
        <dbReference type="PROSITE" id="PS50011"/>
    </source>
</evidence>
<evidence type="ECO:0000313" key="7">
    <source>
        <dbReference type="EMBL" id="MFF3572936.1"/>
    </source>
</evidence>
<dbReference type="InterPro" id="IPR017441">
    <property type="entry name" value="Protein_kinase_ATP_BS"/>
</dbReference>
<dbReference type="InterPro" id="IPR049945">
    <property type="entry name" value="AAA_22"/>
</dbReference>
<dbReference type="PROSITE" id="PS00108">
    <property type="entry name" value="PROTEIN_KINASE_ST"/>
    <property type="match status" value="1"/>
</dbReference>
<dbReference type="PRINTS" id="PR00038">
    <property type="entry name" value="HTHLUXR"/>
</dbReference>
<gene>
    <name evidence="7" type="ORF">ACFYXQ_34740</name>
</gene>
<dbReference type="CDD" id="cd14014">
    <property type="entry name" value="STKc_PknB_like"/>
    <property type="match status" value="1"/>
</dbReference>